<name>A0A554LCM4_9BACT</name>
<dbReference type="SUPFAM" id="SSF54523">
    <property type="entry name" value="Pili subunits"/>
    <property type="match status" value="1"/>
</dbReference>
<dbReference type="Gene3D" id="3.30.700.10">
    <property type="entry name" value="Glycoprotein, Type 4 Pilin"/>
    <property type="match status" value="1"/>
</dbReference>
<sequence>GGEIKINAKVQNKDKIEVSLSTNVESQEAAIADLLGTDTLIDLTFIYDNNDIYLKNTALKRILSLDNDWLKIINNSGTAETTSTVKAADLITGGERIGSEKVNGVSCYVYEVKINNSAFKNLISNYANLGWLGQDASFTTAKFYLGKRDHYIHKAEINLTHNPGSVTLKSKITLNFKNIGSNIQITLPAEDEITEKNWSEVRDVFIGTTTPTQNTPEERDLRRKADLKKIQDALLAYKVQNGNYPSTLGAIEKTRDAVSNLKTALVPKYLESLPIDPENEKYYYGYKSDDGSTCELSSILEVKTDPEGESAGDYWIYKLVGN</sequence>
<reference evidence="2 3" key="1">
    <citation type="submission" date="2017-07" db="EMBL/GenBank/DDBJ databases">
        <title>Mechanisms for carbon and nitrogen cycling indicate functional differentiation within the Candidate Phyla Radiation.</title>
        <authorList>
            <person name="Danczak R.E."/>
            <person name="Johnston M.D."/>
            <person name="Kenah C."/>
            <person name="Slattery M."/>
            <person name="Wrighton K.C."/>
            <person name="Wilkins M.J."/>
        </authorList>
    </citation>
    <scope>NUCLEOTIDE SEQUENCE [LARGE SCALE GENOMIC DNA]</scope>
    <source>
        <strain evidence="2">Licking1014_96</strain>
    </source>
</reference>
<dbReference type="InterPro" id="IPR045584">
    <property type="entry name" value="Pilin-like"/>
</dbReference>
<dbReference type="Gene3D" id="2.50.20.20">
    <property type="match status" value="1"/>
</dbReference>
<dbReference type="Proteomes" id="UP000318296">
    <property type="component" value="Unassembled WGS sequence"/>
</dbReference>
<evidence type="ECO:0000259" key="1">
    <source>
        <dbReference type="Pfam" id="PF08334"/>
    </source>
</evidence>
<dbReference type="EMBL" id="VMGH01000070">
    <property type="protein sequence ID" value="TSC90640.1"/>
    <property type="molecule type" value="Genomic_DNA"/>
</dbReference>
<protein>
    <recommendedName>
        <fullName evidence="1">Type II secretion system protein GspG C-terminal domain-containing protein</fullName>
    </recommendedName>
</protein>
<evidence type="ECO:0000313" key="2">
    <source>
        <dbReference type="EMBL" id="TSC90640.1"/>
    </source>
</evidence>
<comment type="caution">
    <text evidence="2">The sequence shown here is derived from an EMBL/GenBank/DDBJ whole genome shotgun (WGS) entry which is preliminary data.</text>
</comment>
<feature type="non-terminal residue" evidence="2">
    <location>
        <position position="1"/>
    </location>
</feature>
<proteinExistence type="predicted"/>
<dbReference type="InterPro" id="IPR013545">
    <property type="entry name" value="T2SS_protein-GspG_C"/>
</dbReference>
<gene>
    <name evidence="2" type="ORF">CEN92_429</name>
</gene>
<feature type="domain" description="Type II secretion system protein GspG C-terminal" evidence="1">
    <location>
        <begin position="224"/>
        <end position="298"/>
    </location>
</feature>
<dbReference type="Pfam" id="PF08334">
    <property type="entry name" value="T2SSG"/>
    <property type="match status" value="1"/>
</dbReference>
<evidence type="ECO:0000313" key="3">
    <source>
        <dbReference type="Proteomes" id="UP000318296"/>
    </source>
</evidence>
<accession>A0A554LCM4</accession>
<dbReference type="AlphaFoldDB" id="A0A554LCM4"/>
<organism evidence="2 3">
    <name type="scientific">Candidatus Berkelbacteria bacterium Licking1014_96</name>
    <dbReference type="NCBI Taxonomy" id="2017149"/>
    <lineage>
        <taxon>Bacteria</taxon>
        <taxon>Candidatus Berkelbacteria</taxon>
    </lineage>
</organism>